<dbReference type="GO" id="GO:0004753">
    <property type="term" value="F:saccharopine dehydrogenase activity"/>
    <property type="evidence" value="ECO:0007669"/>
    <property type="project" value="TreeGrafter"/>
</dbReference>
<evidence type="ECO:0000256" key="3">
    <source>
        <dbReference type="ARBA" id="ARBA00023154"/>
    </source>
</evidence>
<dbReference type="OrthoDB" id="10059875at2759"/>
<dbReference type="GO" id="GO:0005737">
    <property type="term" value="C:cytoplasm"/>
    <property type="evidence" value="ECO:0007669"/>
    <property type="project" value="TreeGrafter"/>
</dbReference>
<evidence type="ECO:0000259" key="4">
    <source>
        <dbReference type="Pfam" id="PF03435"/>
    </source>
</evidence>
<dbReference type="SUPFAM" id="SSF51735">
    <property type="entry name" value="NAD(P)-binding Rossmann-fold domains"/>
    <property type="match status" value="1"/>
</dbReference>
<dbReference type="Gene3D" id="3.40.50.720">
    <property type="entry name" value="NAD(P)-binding Rossmann-like Domain"/>
    <property type="match status" value="1"/>
</dbReference>
<evidence type="ECO:0000259" key="5">
    <source>
        <dbReference type="Pfam" id="PF16653"/>
    </source>
</evidence>
<dbReference type="InterPro" id="IPR051168">
    <property type="entry name" value="AASS"/>
</dbReference>
<sequence>MTSTNLKKILVLGSGMVAPPCIEYLARNLNNYITVACRTLASAEKLAAGFPRTHPIVLDASSEADLDKHISAHDVVISLIPYTYHAAVIKSALKSGTHVVTTSYVSDAIRELDDAAKKAGITVLNEVGVDPGVDHLYAIKKIDEVHAKGGKVLEFYSYCGGLPAPDCADNPLGFKFSWSPRGAFLSQRNSARYLRNGSVEEIPSEELMATAAPYYVMDGYDFVAYPNRDSVPFQSFYGIPEAHTVIRGSLRYMGNPAFVHALEKLGWLEPGRKEWLKDGMTWAQIQQRAIAASGSDESSLISRIQEVARFPTEAESQRIIAGLKWMGIFSSEPATIVGGNLLDTLCARLEKLIRFAPGERDLVMLQHKFVVEWAGGEKETFTSTLELLGDPDRYSAMALSVGVTCGIATQLLMDGHPALHKPGVLAPYTRDMCDPIRELLEKEGVKMVEAKA</sequence>
<evidence type="ECO:0000313" key="6">
    <source>
        <dbReference type="EMBL" id="KAF2253364.1"/>
    </source>
</evidence>
<dbReference type="AlphaFoldDB" id="A0A6A6IS57"/>
<feature type="domain" description="Saccharopine dehydrogenase-like C-terminal" evidence="5">
    <location>
        <begin position="128"/>
        <end position="445"/>
    </location>
</feature>
<gene>
    <name evidence="6" type="ORF">BU26DRAFT_560673</name>
</gene>
<dbReference type="Pfam" id="PF16653">
    <property type="entry name" value="Sacchrp_dh_C"/>
    <property type="match status" value="1"/>
</dbReference>
<feature type="domain" description="Saccharopine dehydrogenase NADP binding" evidence="4">
    <location>
        <begin position="9"/>
        <end position="124"/>
    </location>
</feature>
<evidence type="ECO:0000256" key="1">
    <source>
        <dbReference type="ARBA" id="ARBA00022857"/>
    </source>
</evidence>
<accession>A0A6A6IS57</accession>
<dbReference type="SUPFAM" id="SSF55347">
    <property type="entry name" value="Glyceraldehyde-3-phosphate dehydrogenase-like, C-terminal domain"/>
    <property type="match status" value="1"/>
</dbReference>
<dbReference type="Proteomes" id="UP000800094">
    <property type="component" value="Unassembled WGS sequence"/>
</dbReference>
<evidence type="ECO:0000313" key="7">
    <source>
        <dbReference type="Proteomes" id="UP000800094"/>
    </source>
</evidence>
<reference evidence="6" key="1">
    <citation type="journal article" date="2020" name="Stud. Mycol.">
        <title>101 Dothideomycetes genomes: a test case for predicting lifestyles and emergence of pathogens.</title>
        <authorList>
            <person name="Haridas S."/>
            <person name="Albert R."/>
            <person name="Binder M."/>
            <person name="Bloem J."/>
            <person name="Labutti K."/>
            <person name="Salamov A."/>
            <person name="Andreopoulos B."/>
            <person name="Baker S."/>
            <person name="Barry K."/>
            <person name="Bills G."/>
            <person name="Bluhm B."/>
            <person name="Cannon C."/>
            <person name="Castanera R."/>
            <person name="Culley D."/>
            <person name="Daum C."/>
            <person name="Ezra D."/>
            <person name="Gonzalez J."/>
            <person name="Henrissat B."/>
            <person name="Kuo A."/>
            <person name="Liang C."/>
            <person name="Lipzen A."/>
            <person name="Lutzoni F."/>
            <person name="Magnuson J."/>
            <person name="Mondo S."/>
            <person name="Nolan M."/>
            <person name="Ohm R."/>
            <person name="Pangilinan J."/>
            <person name="Park H.-J."/>
            <person name="Ramirez L."/>
            <person name="Alfaro M."/>
            <person name="Sun H."/>
            <person name="Tritt A."/>
            <person name="Yoshinaga Y."/>
            <person name="Zwiers L.-H."/>
            <person name="Turgeon B."/>
            <person name="Goodwin S."/>
            <person name="Spatafora J."/>
            <person name="Crous P."/>
            <person name="Grigoriev I."/>
        </authorList>
    </citation>
    <scope>NUCLEOTIDE SEQUENCE</scope>
    <source>
        <strain evidence="6">CBS 122368</strain>
    </source>
</reference>
<keyword evidence="1" id="KW-0521">NADP</keyword>
<dbReference type="FunFam" id="3.40.50.720:FF:000072">
    <property type="entry name" value="Saccharopine dehydrogenase [NADP(+), L-glutamate-forming]"/>
    <property type="match status" value="1"/>
</dbReference>
<keyword evidence="2" id="KW-0560">Oxidoreductase</keyword>
<dbReference type="EMBL" id="ML987191">
    <property type="protein sequence ID" value="KAF2253364.1"/>
    <property type="molecule type" value="Genomic_DNA"/>
</dbReference>
<organism evidence="6 7">
    <name type="scientific">Trematosphaeria pertusa</name>
    <dbReference type="NCBI Taxonomy" id="390896"/>
    <lineage>
        <taxon>Eukaryota</taxon>
        <taxon>Fungi</taxon>
        <taxon>Dikarya</taxon>
        <taxon>Ascomycota</taxon>
        <taxon>Pezizomycotina</taxon>
        <taxon>Dothideomycetes</taxon>
        <taxon>Pleosporomycetidae</taxon>
        <taxon>Pleosporales</taxon>
        <taxon>Massarineae</taxon>
        <taxon>Trematosphaeriaceae</taxon>
        <taxon>Trematosphaeria</taxon>
    </lineage>
</organism>
<dbReference type="InterPro" id="IPR036291">
    <property type="entry name" value="NAD(P)-bd_dom_sf"/>
</dbReference>
<dbReference type="Gene3D" id="1.10.1870.10">
    <property type="entry name" value="Domain 3, Saccharopine reductase"/>
    <property type="match status" value="1"/>
</dbReference>
<keyword evidence="7" id="KW-1185">Reference proteome</keyword>
<name>A0A6A6IS57_9PLEO</name>
<dbReference type="InterPro" id="IPR032095">
    <property type="entry name" value="Sacchrp_dh-like_C"/>
</dbReference>
<keyword evidence="3" id="KW-0457">Lysine biosynthesis</keyword>
<dbReference type="GeneID" id="54586150"/>
<evidence type="ECO:0000256" key="2">
    <source>
        <dbReference type="ARBA" id="ARBA00023002"/>
    </source>
</evidence>
<proteinExistence type="predicted"/>
<dbReference type="Pfam" id="PF03435">
    <property type="entry name" value="Sacchrp_dh_NADP"/>
    <property type="match status" value="1"/>
</dbReference>
<dbReference type="FunFam" id="3.30.360.10:FF:000008">
    <property type="entry name" value="Alpha-aminoadipic semialdehyde synthase, mitochondrial"/>
    <property type="match status" value="1"/>
</dbReference>
<protein>
    <submittedName>
        <fullName evidence="6">Saccharopine dehydrogenase</fullName>
    </submittedName>
</protein>
<dbReference type="GO" id="GO:0019878">
    <property type="term" value="P:lysine biosynthetic process via aminoadipic acid"/>
    <property type="evidence" value="ECO:0007669"/>
    <property type="project" value="TreeGrafter"/>
</dbReference>
<dbReference type="Gene3D" id="3.30.360.10">
    <property type="entry name" value="Dihydrodipicolinate Reductase, domain 2"/>
    <property type="match status" value="1"/>
</dbReference>
<dbReference type="PANTHER" id="PTHR11133">
    <property type="entry name" value="SACCHAROPINE DEHYDROGENASE"/>
    <property type="match status" value="1"/>
</dbReference>
<dbReference type="InterPro" id="IPR005097">
    <property type="entry name" value="Sacchrp_dh_NADP-bd"/>
</dbReference>
<keyword evidence="3" id="KW-0028">Amino-acid biosynthesis</keyword>
<dbReference type="RefSeq" id="XP_033688368.1">
    <property type="nucleotide sequence ID" value="XM_033832820.1"/>
</dbReference>
<dbReference type="PANTHER" id="PTHR11133:SF22">
    <property type="entry name" value="ALPHA-AMINOADIPIC SEMIALDEHYDE SYNTHASE, MITOCHONDRIAL"/>
    <property type="match status" value="1"/>
</dbReference>